<sequence length="88" mass="9552">MGGTTATTTIQHRTLGVLLILLAFSHLLICLKAVPITTGSEGLMQDSHDLVLHSNHKDDDEGMNERMDLELLDYQPPGANGHHTPKAP</sequence>
<dbReference type="Proteomes" id="UP001341840">
    <property type="component" value="Unassembled WGS sequence"/>
</dbReference>
<evidence type="ECO:0000256" key="1">
    <source>
        <dbReference type="SAM" id="Phobius"/>
    </source>
</evidence>
<name>A0ABU6UJC3_9FABA</name>
<dbReference type="EMBL" id="JASCZI010121316">
    <property type="protein sequence ID" value="MED6161179.1"/>
    <property type="molecule type" value="Genomic_DNA"/>
</dbReference>
<proteinExistence type="predicted"/>
<keyword evidence="3" id="KW-1185">Reference proteome</keyword>
<keyword evidence="1" id="KW-0812">Transmembrane</keyword>
<protein>
    <submittedName>
        <fullName evidence="2">Uncharacterized protein</fullName>
    </submittedName>
</protein>
<reference evidence="2 3" key="1">
    <citation type="journal article" date="2023" name="Plants (Basel)">
        <title>Bridging the Gap: Combining Genomics and Transcriptomics Approaches to Understand Stylosanthes scabra, an Orphan Legume from the Brazilian Caatinga.</title>
        <authorList>
            <person name="Ferreira-Neto J.R.C."/>
            <person name="da Silva M.D."/>
            <person name="Binneck E."/>
            <person name="de Melo N.F."/>
            <person name="da Silva R.H."/>
            <person name="de Melo A.L.T.M."/>
            <person name="Pandolfi V."/>
            <person name="Bustamante F.O."/>
            <person name="Brasileiro-Vidal A.C."/>
            <person name="Benko-Iseppon A.M."/>
        </authorList>
    </citation>
    <scope>NUCLEOTIDE SEQUENCE [LARGE SCALE GENOMIC DNA]</scope>
    <source>
        <tissue evidence="2">Leaves</tissue>
    </source>
</reference>
<gene>
    <name evidence="2" type="ORF">PIB30_058274</name>
</gene>
<accession>A0ABU6UJC3</accession>
<dbReference type="PANTHER" id="PTHR33474">
    <property type="entry name" value="TRANSMEMBRANE PROTEIN"/>
    <property type="match status" value="1"/>
</dbReference>
<keyword evidence="1" id="KW-0472">Membrane</keyword>
<dbReference type="PANTHER" id="PTHR33474:SF2">
    <property type="entry name" value="TRANSMEMBRANE PROTEIN"/>
    <property type="match status" value="1"/>
</dbReference>
<comment type="caution">
    <text evidence="2">The sequence shown here is derived from an EMBL/GenBank/DDBJ whole genome shotgun (WGS) entry which is preliminary data.</text>
</comment>
<feature type="transmembrane region" description="Helical" evidence="1">
    <location>
        <begin position="15"/>
        <end position="34"/>
    </location>
</feature>
<evidence type="ECO:0000313" key="2">
    <source>
        <dbReference type="EMBL" id="MED6161179.1"/>
    </source>
</evidence>
<organism evidence="2 3">
    <name type="scientific">Stylosanthes scabra</name>
    <dbReference type="NCBI Taxonomy" id="79078"/>
    <lineage>
        <taxon>Eukaryota</taxon>
        <taxon>Viridiplantae</taxon>
        <taxon>Streptophyta</taxon>
        <taxon>Embryophyta</taxon>
        <taxon>Tracheophyta</taxon>
        <taxon>Spermatophyta</taxon>
        <taxon>Magnoliopsida</taxon>
        <taxon>eudicotyledons</taxon>
        <taxon>Gunneridae</taxon>
        <taxon>Pentapetalae</taxon>
        <taxon>rosids</taxon>
        <taxon>fabids</taxon>
        <taxon>Fabales</taxon>
        <taxon>Fabaceae</taxon>
        <taxon>Papilionoideae</taxon>
        <taxon>50 kb inversion clade</taxon>
        <taxon>dalbergioids sensu lato</taxon>
        <taxon>Dalbergieae</taxon>
        <taxon>Pterocarpus clade</taxon>
        <taxon>Stylosanthes</taxon>
    </lineage>
</organism>
<keyword evidence="1" id="KW-1133">Transmembrane helix</keyword>
<evidence type="ECO:0000313" key="3">
    <source>
        <dbReference type="Proteomes" id="UP001341840"/>
    </source>
</evidence>